<dbReference type="RefSeq" id="WP_277733783.1">
    <property type="nucleotide sequence ID" value="NZ_CP120733.1"/>
</dbReference>
<evidence type="ECO:0000313" key="2">
    <source>
        <dbReference type="EMBL" id="WFD11667.1"/>
    </source>
</evidence>
<dbReference type="Gene3D" id="3.30.1380.10">
    <property type="match status" value="1"/>
</dbReference>
<feature type="domain" description="Peptidase M15C" evidence="1">
    <location>
        <begin position="198"/>
        <end position="265"/>
    </location>
</feature>
<dbReference type="Proteomes" id="UP001222800">
    <property type="component" value="Chromosome"/>
</dbReference>
<organism evidence="2 3">
    <name type="scientific">Tepidibacter hydrothermalis</name>
    <dbReference type="NCBI Taxonomy" id="3036126"/>
    <lineage>
        <taxon>Bacteria</taxon>
        <taxon>Bacillati</taxon>
        <taxon>Bacillota</taxon>
        <taxon>Clostridia</taxon>
        <taxon>Peptostreptococcales</taxon>
        <taxon>Peptostreptococcaceae</taxon>
        <taxon>Tepidibacter</taxon>
    </lineage>
</organism>
<dbReference type="InterPro" id="IPR009045">
    <property type="entry name" value="Zn_M74/Hedgehog-like"/>
</dbReference>
<proteinExistence type="predicted"/>
<evidence type="ECO:0000313" key="3">
    <source>
        <dbReference type="Proteomes" id="UP001222800"/>
    </source>
</evidence>
<dbReference type="InterPro" id="IPR039561">
    <property type="entry name" value="Peptidase_M15C"/>
</dbReference>
<dbReference type="SUPFAM" id="SSF55166">
    <property type="entry name" value="Hedgehog/DD-peptidase"/>
    <property type="match status" value="1"/>
</dbReference>
<name>A0ABY8EIY4_9FIRM</name>
<sequence length="309" mass="36510">MKKICTLLLIGILVINVLFICSNNEDYQVFKIEDNKKYNVNMKRDILSLMMGYSGHIVDIDMCDDKVYLIMKSGNKILYDDKKNKTMQEKINNPDLQDMMEEAYNLNCIDDIADNDPGRIRHYQLLQEVYGNTKKQIEINLKNFKFGNKYYAFNDKNNAYENLKKSINEVVNICKSNNEMYKYIYPISGTFNYRIISGTSRLSPHSFGIAIDLASDKSDYWKWASKEAGQKRLKSYPDSLVKTFENNNFIWGGKWKHFDILHFEYRPEFIYKSKHFNDNVDGFELWYKGADIKDKRTMLYIDLINNKIK</sequence>
<reference evidence="2 3" key="1">
    <citation type="submission" date="2023-03" db="EMBL/GenBank/DDBJ databases">
        <title>Complete genome sequence of Tepidibacter sp. SWIR-1, isolated from a deep-sea hydrothermal vent.</title>
        <authorList>
            <person name="Li X."/>
        </authorList>
    </citation>
    <scope>NUCLEOTIDE SEQUENCE [LARGE SCALE GENOMIC DNA]</scope>
    <source>
        <strain evidence="2 3">SWIR-1</strain>
    </source>
</reference>
<dbReference type="EMBL" id="CP120733">
    <property type="protein sequence ID" value="WFD11667.1"/>
    <property type="molecule type" value="Genomic_DNA"/>
</dbReference>
<protein>
    <submittedName>
        <fullName evidence="2">M15 family metallopeptidase</fullName>
    </submittedName>
</protein>
<keyword evidence="3" id="KW-1185">Reference proteome</keyword>
<dbReference type="Pfam" id="PF13539">
    <property type="entry name" value="Peptidase_M15_4"/>
    <property type="match status" value="1"/>
</dbReference>
<evidence type="ECO:0000259" key="1">
    <source>
        <dbReference type="Pfam" id="PF13539"/>
    </source>
</evidence>
<gene>
    <name evidence="2" type="ORF">P4S50_06215</name>
</gene>
<accession>A0ABY8EIY4</accession>